<dbReference type="RefSeq" id="WP_095509038.1">
    <property type="nucleotide sequence ID" value="NZ_MQWD01000001.1"/>
</dbReference>
<dbReference type="InterPro" id="IPR039425">
    <property type="entry name" value="RNA_pol_sigma-70-like"/>
</dbReference>
<keyword evidence="7" id="KW-1185">Reference proteome</keyword>
<evidence type="ECO:0000256" key="4">
    <source>
        <dbReference type="SAM" id="MobiDB-lite"/>
    </source>
</evidence>
<dbReference type="InterPro" id="IPR036388">
    <property type="entry name" value="WH-like_DNA-bd_sf"/>
</dbReference>
<dbReference type="PANTHER" id="PTHR43133">
    <property type="entry name" value="RNA POLYMERASE ECF-TYPE SIGMA FACTO"/>
    <property type="match status" value="1"/>
</dbReference>
<evidence type="ECO:0000313" key="7">
    <source>
        <dbReference type="Proteomes" id="UP000216339"/>
    </source>
</evidence>
<dbReference type="Gene3D" id="1.10.10.10">
    <property type="entry name" value="Winged helix-like DNA-binding domain superfamily/Winged helix DNA-binding domain"/>
    <property type="match status" value="1"/>
</dbReference>
<dbReference type="Proteomes" id="UP000216339">
    <property type="component" value="Unassembled WGS sequence"/>
</dbReference>
<keyword evidence="1" id="KW-0805">Transcription regulation</keyword>
<dbReference type="InterPro" id="IPR013324">
    <property type="entry name" value="RNA_pol_sigma_r3/r4-like"/>
</dbReference>
<dbReference type="NCBIfam" id="TIGR02937">
    <property type="entry name" value="sigma70-ECF"/>
    <property type="match status" value="1"/>
</dbReference>
<dbReference type="AlphaFoldDB" id="A0A271IX60"/>
<sequence length="219" mass="23866">MPRSDDRHPDRVGAVTAVLGEAAAGDLSQDELVARLLPIVYDELRGIARAQRRRYDVDGFQTTALVHEAYLRLAGHTLVPERAYVFAAAARAMRNVLVDHARRHHALKRGGGEKPMGLTTAGGLPDGDLDALAERVLDVDEALGKLAALDERAARVVECRYFGGLTFEETAAALDVSEATAKRDWRRARAWLHRALVERDPDTPGAAEGAYRPPRSDAA</sequence>
<dbReference type="EMBL" id="MQWD01000001">
    <property type="protein sequence ID" value="PAP75404.1"/>
    <property type="molecule type" value="Genomic_DNA"/>
</dbReference>
<dbReference type="Pfam" id="PF07638">
    <property type="entry name" value="Sigma70_ECF"/>
    <property type="match status" value="1"/>
</dbReference>
<dbReference type="CDD" id="cd06171">
    <property type="entry name" value="Sigma70_r4"/>
    <property type="match status" value="1"/>
</dbReference>
<name>A0A271IX60_9BACT</name>
<dbReference type="NCBIfam" id="TIGR02999">
    <property type="entry name" value="Sig-70_X6"/>
    <property type="match status" value="1"/>
</dbReference>
<evidence type="ECO:0000256" key="3">
    <source>
        <dbReference type="ARBA" id="ARBA00023163"/>
    </source>
</evidence>
<dbReference type="GO" id="GO:0006352">
    <property type="term" value="P:DNA-templated transcription initiation"/>
    <property type="evidence" value="ECO:0007669"/>
    <property type="project" value="InterPro"/>
</dbReference>
<comment type="caution">
    <text evidence="6">The sequence shown here is derived from an EMBL/GenBank/DDBJ whole genome shotgun (WGS) entry which is preliminary data.</text>
</comment>
<proteinExistence type="predicted"/>
<evidence type="ECO:0000256" key="2">
    <source>
        <dbReference type="ARBA" id="ARBA00023082"/>
    </source>
</evidence>
<gene>
    <name evidence="6" type="ORF">BSZ37_02560</name>
</gene>
<feature type="region of interest" description="Disordered" evidence="4">
    <location>
        <begin position="197"/>
        <end position="219"/>
    </location>
</feature>
<feature type="domain" description="RNA polymerase sigma-70 ECF-like HTH" evidence="5">
    <location>
        <begin position="15"/>
        <end position="196"/>
    </location>
</feature>
<evidence type="ECO:0000259" key="5">
    <source>
        <dbReference type="Pfam" id="PF07638"/>
    </source>
</evidence>
<dbReference type="PANTHER" id="PTHR43133:SF39">
    <property type="entry name" value="SIMILAR TO RNA POLYMERASE SIGMA-E FACTOR"/>
    <property type="match status" value="1"/>
</dbReference>
<dbReference type="OrthoDB" id="6023540at2"/>
<keyword evidence="3" id="KW-0804">Transcription</keyword>
<dbReference type="GO" id="GO:0016987">
    <property type="term" value="F:sigma factor activity"/>
    <property type="evidence" value="ECO:0007669"/>
    <property type="project" value="UniProtKB-KW"/>
</dbReference>
<evidence type="ECO:0000313" key="6">
    <source>
        <dbReference type="EMBL" id="PAP75404.1"/>
    </source>
</evidence>
<dbReference type="InterPro" id="IPR053812">
    <property type="entry name" value="HTH_Sigma70_ECF-like"/>
</dbReference>
<dbReference type="SUPFAM" id="SSF88659">
    <property type="entry name" value="Sigma3 and sigma4 domains of RNA polymerase sigma factors"/>
    <property type="match status" value="1"/>
</dbReference>
<organism evidence="6 7">
    <name type="scientific">Rubrivirga marina</name>
    <dbReference type="NCBI Taxonomy" id="1196024"/>
    <lineage>
        <taxon>Bacteria</taxon>
        <taxon>Pseudomonadati</taxon>
        <taxon>Rhodothermota</taxon>
        <taxon>Rhodothermia</taxon>
        <taxon>Rhodothermales</taxon>
        <taxon>Rubricoccaceae</taxon>
        <taxon>Rubrivirga</taxon>
    </lineage>
</organism>
<protein>
    <recommendedName>
        <fullName evidence="5">RNA polymerase sigma-70 ECF-like HTH domain-containing protein</fullName>
    </recommendedName>
</protein>
<keyword evidence="2" id="KW-0731">Sigma factor</keyword>
<evidence type="ECO:0000256" key="1">
    <source>
        <dbReference type="ARBA" id="ARBA00023015"/>
    </source>
</evidence>
<accession>A0A271IX60</accession>
<dbReference type="InterPro" id="IPR014284">
    <property type="entry name" value="RNA_pol_sigma-70_dom"/>
</dbReference>
<reference evidence="6 7" key="1">
    <citation type="submission" date="2016-11" db="EMBL/GenBank/DDBJ databases">
        <title>Study of marine rhodopsin-containing bacteria.</title>
        <authorList>
            <person name="Yoshizawa S."/>
            <person name="Kumagai Y."/>
            <person name="Kogure K."/>
        </authorList>
    </citation>
    <scope>NUCLEOTIDE SEQUENCE [LARGE SCALE GENOMIC DNA]</scope>
    <source>
        <strain evidence="6 7">SAORIC-28</strain>
    </source>
</reference>
<dbReference type="InterPro" id="IPR011517">
    <property type="entry name" value="RNA_pol_sigma70_ECF-like"/>
</dbReference>